<proteinExistence type="predicted"/>
<dbReference type="RefSeq" id="WP_136739535.1">
    <property type="nucleotide sequence ID" value="NZ_SUMB01000003.1"/>
</dbReference>
<feature type="compositionally biased region" description="Acidic residues" evidence="1">
    <location>
        <begin position="479"/>
        <end position="492"/>
    </location>
</feature>
<gene>
    <name evidence="2" type="ORF">FCH28_10440</name>
</gene>
<name>A0A4U0NZC0_9ACTN</name>
<dbReference type="Proteomes" id="UP000308697">
    <property type="component" value="Unassembled WGS sequence"/>
</dbReference>
<protein>
    <submittedName>
        <fullName evidence="2">Uncharacterized protein</fullName>
    </submittedName>
</protein>
<evidence type="ECO:0000313" key="3">
    <source>
        <dbReference type="Proteomes" id="UP000308697"/>
    </source>
</evidence>
<dbReference type="AlphaFoldDB" id="A0A4U0NZC0"/>
<keyword evidence="3" id="KW-1185">Reference proteome</keyword>
<evidence type="ECO:0000256" key="1">
    <source>
        <dbReference type="SAM" id="MobiDB-lite"/>
    </source>
</evidence>
<feature type="region of interest" description="Disordered" evidence="1">
    <location>
        <begin position="452"/>
        <end position="492"/>
    </location>
</feature>
<reference evidence="2 3" key="1">
    <citation type="submission" date="2019-04" db="EMBL/GenBank/DDBJ databases">
        <title>Streptomyces piniterrae sp. nov., a heliquinomycin-producing actinomycete isolated from rhizosphere soil of Pinus yunnanensis.</title>
        <authorList>
            <person name="Zhuang X."/>
            <person name="Zhao J."/>
        </authorList>
    </citation>
    <scope>NUCLEOTIDE SEQUENCE [LARGE SCALE GENOMIC DNA]</scope>
    <source>
        <strain evidence="3">jys28</strain>
    </source>
</reference>
<evidence type="ECO:0000313" key="2">
    <source>
        <dbReference type="EMBL" id="TJZ55724.1"/>
    </source>
</evidence>
<comment type="caution">
    <text evidence="2">The sequence shown here is derived from an EMBL/GenBank/DDBJ whole genome shotgun (WGS) entry which is preliminary data.</text>
</comment>
<dbReference type="Pfam" id="PF14435">
    <property type="entry name" value="SUKH-4"/>
    <property type="match status" value="1"/>
</dbReference>
<sequence length="735" mass="80189">MTERDQMAGSAPEGEMFSLLSAWWRDWRRGDSQAHFVDPSGFGGAAVLKQLHHQIEGSILVDAAGRTAEEVQGEVLHRLGVDLSPGNRRQWRRGLERLGGNRLVLITNAHRAGRTRGSSEPDRVLSTTIGRLSGGKVCVLAHLTPEKLPHLSKVVFHLQSRDAAQPDWPDPVRALALAQPRLVPLRVWAELTTALGGEPVTEAVLHGVLEEFSTHLMSGELGVSFVEESLAEQLRRHTADDEIGRVDRHMANWLRRISREFRHREGWAASGPEGQYAAAGLSMHAAQADFAEWVSAEDGESGGLFESLLQDGGVMANIPQTTLMDAACRAFTGDVPGNTPVGTAVHLWSYGIVPPSQSEWAAWLHLFATARGDRALAAAVADSGVHLPWKAKWAHWRPPGGYHWRYLEPGPIDGLVELRWQGRPAVAGLYSWSSRADIWDAATGEHLAGPWNEEIPEEHHGDVSWPPGEEDRPGPESVGDFEDAMSEEEEEAVHDLLLASPPLSLGNQVIFGGSGGVFAIEPAEGETYSGLNFPDFEPFSGSYAFTTAITPADSPPPSPSDLAELYGADRIRSFPPHRLPEGLTDDPTRRTLIDFGLPEMSNEDGLGIYPYGDHRMGIFDEVPWPSEIASVEETGPFFQIGFWMGGKLTIDGPTGHILRIPSEPGEEHLAGLPAAHSLEDFLTMVALWVTGHLTKGLIEGDDEANLLPDHVLAAHKRLDRVGAEAPAWAYGFYSH</sequence>
<dbReference type="OrthoDB" id="3860495at2"/>
<organism evidence="2 3">
    <name type="scientific">Streptomyces piniterrae</name>
    <dbReference type="NCBI Taxonomy" id="2571125"/>
    <lineage>
        <taxon>Bacteria</taxon>
        <taxon>Bacillati</taxon>
        <taxon>Actinomycetota</taxon>
        <taxon>Actinomycetes</taxon>
        <taxon>Kitasatosporales</taxon>
        <taxon>Streptomycetaceae</taxon>
        <taxon>Streptomyces</taxon>
    </lineage>
</organism>
<dbReference type="EMBL" id="SUMB01000003">
    <property type="protein sequence ID" value="TJZ55724.1"/>
    <property type="molecule type" value="Genomic_DNA"/>
</dbReference>
<dbReference type="InterPro" id="IPR025851">
    <property type="entry name" value="SUKH-4"/>
</dbReference>
<accession>A0A4U0NZC0</accession>